<dbReference type="Gene3D" id="3.10.450.40">
    <property type="match status" value="1"/>
</dbReference>
<evidence type="ECO:0000259" key="2">
    <source>
        <dbReference type="Pfam" id="PF03413"/>
    </source>
</evidence>
<proteinExistence type="predicted"/>
<dbReference type="AlphaFoldDB" id="A0A0F4SPU7"/>
<accession>A0A0F4SPU7</accession>
<sequence length="107" mass="12073">MKVFSFSQRCTSGRMALALLAFCSAVMARDLNQDEALRLRQQGVILPLEQLLQQALDRHPGAKLLEADLEKKHDVYIYEVELLTTEGVVRELDLDASTGQLLKDKED</sequence>
<dbReference type="Pfam" id="PF03413">
    <property type="entry name" value="PepSY"/>
    <property type="match status" value="1"/>
</dbReference>
<feature type="signal peptide" evidence="1">
    <location>
        <begin position="1"/>
        <end position="28"/>
    </location>
</feature>
<evidence type="ECO:0000256" key="1">
    <source>
        <dbReference type="SAM" id="SignalP"/>
    </source>
</evidence>
<reference evidence="3 4" key="1">
    <citation type="submission" date="2015-03" db="EMBL/GenBank/DDBJ databases">
        <title>Comparative genomics of Pseudomonas insights into diversity of traits involved in vanlence and defense.</title>
        <authorList>
            <person name="Qin Y."/>
        </authorList>
    </citation>
    <scope>NUCLEOTIDE SEQUENCE [LARGE SCALE GENOMIC DNA]</scope>
    <source>
        <strain evidence="3 4">C3</strain>
    </source>
</reference>
<dbReference type="RefSeq" id="WP_046049900.1">
    <property type="nucleotide sequence ID" value="NZ_LACD01000063.1"/>
</dbReference>
<dbReference type="EMBL" id="LACD01000063">
    <property type="protein sequence ID" value="KJZ33097.1"/>
    <property type="molecule type" value="Genomic_DNA"/>
</dbReference>
<dbReference type="PATRIC" id="fig|294.131.peg.5823"/>
<evidence type="ECO:0000313" key="3">
    <source>
        <dbReference type="EMBL" id="KJZ33097.1"/>
    </source>
</evidence>
<keyword evidence="1" id="KW-0732">Signal</keyword>
<name>A0A0F4SPU7_PSEFL</name>
<organism evidence="3 4">
    <name type="scientific">Pseudomonas fluorescens</name>
    <dbReference type="NCBI Taxonomy" id="294"/>
    <lineage>
        <taxon>Bacteria</taxon>
        <taxon>Pseudomonadati</taxon>
        <taxon>Pseudomonadota</taxon>
        <taxon>Gammaproteobacteria</taxon>
        <taxon>Pseudomonadales</taxon>
        <taxon>Pseudomonadaceae</taxon>
        <taxon>Pseudomonas</taxon>
    </lineage>
</organism>
<protein>
    <submittedName>
        <fullName evidence="3">Peptidase</fullName>
    </submittedName>
</protein>
<evidence type="ECO:0000313" key="4">
    <source>
        <dbReference type="Proteomes" id="UP000033500"/>
    </source>
</evidence>
<gene>
    <name evidence="3" type="ORF">VC34_30290</name>
</gene>
<feature type="chain" id="PRO_5002478107" evidence="1">
    <location>
        <begin position="29"/>
        <end position="107"/>
    </location>
</feature>
<dbReference type="Proteomes" id="UP000033500">
    <property type="component" value="Unassembled WGS sequence"/>
</dbReference>
<feature type="domain" description="PepSY" evidence="2">
    <location>
        <begin position="46"/>
        <end position="104"/>
    </location>
</feature>
<comment type="caution">
    <text evidence="3">The sequence shown here is derived from an EMBL/GenBank/DDBJ whole genome shotgun (WGS) entry which is preliminary data.</text>
</comment>
<dbReference type="InterPro" id="IPR025711">
    <property type="entry name" value="PepSY"/>
</dbReference>